<gene>
    <name evidence="3" type="ORF">GCM10017774_34010</name>
</gene>
<dbReference type="Pfam" id="PF12697">
    <property type="entry name" value="Abhydrolase_6"/>
    <property type="match status" value="1"/>
</dbReference>
<name>A0ABQ3MD92_9PSEU</name>
<dbReference type="InterPro" id="IPR000073">
    <property type="entry name" value="AB_hydrolase_1"/>
</dbReference>
<feature type="chain" id="PRO_5047282083" description="AB hydrolase-1 domain-containing protein" evidence="1">
    <location>
        <begin position="24"/>
        <end position="482"/>
    </location>
</feature>
<evidence type="ECO:0000256" key="1">
    <source>
        <dbReference type="SAM" id="SignalP"/>
    </source>
</evidence>
<feature type="signal peptide" evidence="1">
    <location>
        <begin position="1"/>
        <end position="23"/>
    </location>
</feature>
<accession>A0ABQ3MD92</accession>
<protein>
    <recommendedName>
        <fullName evidence="2">AB hydrolase-1 domain-containing protein</fullName>
    </recommendedName>
</protein>
<evidence type="ECO:0000259" key="2">
    <source>
        <dbReference type="Pfam" id="PF12697"/>
    </source>
</evidence>
<keyword evidence="1" id="KW-0732">Signal</keyword>
<dbReference type="SUPFAM" id="SSF53474">
    <property type="entry name" value="alpha/beta-Hydrolases"/>
    <property type="match status" value="1"/>
</dbReference>
<dbReference type="Gene3D" id="3.40.50.1820">
    <property type="entry name" value="alpha/beta hydrolase"/>
    <property type="match status" value="1"/>
</dbReference>
<comment type="caution">
    <text evidence="3">The sequence shown here is derived from an EMBL/GenBank/DDBJ whole genome shotgun (WGS) entry which is preliminary data.</text>
</comment>
<dbReference type="InterPro" id="IPR029058">
    <property type="entry name" value="AB_hydrolase_fold"/>
</dbReference>
<proteinExistence type="predicted"/>
<dbReference type="RefSeq" id="WP_229904771.1">
    <property type="nucleotide sequence ID" value="NZ_BNAR01000004.1"/>
</dbReference>
<dbReference type="EMBL" id="BNAR01000004">
    <property type="protein sequence ID" value="GHH40510.1"/>
    <property type="molecule type" value="Genomic_DNA"/>
</dbReference>
<dbReference type="Proteomes" id="UP000605568">
    <property type="component" value="Unassembled WGS sequence"/>
</dbReference>
<feature type="domain" description="AB hydrolase-1" evidence="2">
    <location>
        <begin position="44"/>
        <end position="213"/>
    </location>
</feature>
<sequence length="482" mass="50646">MTTLLRVLASLVVLAATITPASAVTDDCGDWRTAEGQAATRRPVVLVHGWTGGPMTDTANGLAARLGERVSTFTFDYSRRSLHWASDTQIAGCLSRFVDAVSKDHKGAGGDGKVVVVAHSMGGLALRYALQGKGDTVPHVVTLGTPNLGSPWGTTWVADQIHAIKAGDRDQPAPEHKAALCLGPHDKGSALPQGCKSDLPPWLPARTNVTQVAGDVTVDRSLFGFRLYSLPLVSDGVVPVPSAHGYHTSGPEGVSPADGARLTTVTQSCTVDHGLMRTRHALEVPAGLALDFVALKDLQSNTLSPATGWYLILATSSASCSHMNHTGDAPTLDRIGAAVSGAVDALAQPIPVNPDDYRMPNEYLEYYAFKSPSGNFTCSIVFTEPSAGCHGKTSPLPPRPERCNPNISWGSGLFVDAKGRTDFICTGGLLYGGMNGGEKVLPYGRSLTAGDFTCVSKETGISCTHKPTGRGFRIAAGSNEQF</sequence>
<keyword evidence="4" id="KW-1185">Reference proteome</keyword>
<reference evidence="4" key="1">
    <citation type="journal article" date="2019" name="Int. J. Syst. Evol. Microbiol.">
        <title>The Global Catalogue of Microorganisms (GCM) 10K type strain sequencing project: providing services to taxonomists for standard genome sequencing and annotation.</title>
        <authorList>
            <consortium name="The Broad Institute Genomics Platform"/>
            <consortium name="The Broad Institute Genome Sequencing Center for Infectious Disease"/>
            <person name="Wu L."/>
            <person name="Ma J."/>
        </authorList>
    </citation>
    <scope>NUCLEOTIDE SEQUENCE [LARGE SCALE GENOMIC DNA]</scope>
    <source>
        <strain evidence="4">CGMCC 4.7367</strain>
    </source>
</reference>
<evidence type="ECO:0000313" key="3">
    <source>
        <dbReference type="EMBL" id="GHH40510.1"/>
    </source>
</evidence>
<evidence type="ECO:0000313" key="4">
    <source>
        <dbReference type="Proteomes" id="UP000605568"/>
    </source>
</evidence>
<organism evidence="3 4">
    <name type="scientific">Lentzea cavernae</name>
    <dbReference type="NCBI Taxonomy" id="2020703"/>
    <lineage>
        <taxon>Bacteria</taxon>
        <taxon>Bacillati</taxon>
        <taxon>Actinomycetota</taxon>
        <taxon>Actinomycetes</taxon>
        <taxon>Pseudonocardiales</taxon>
        <taxon>Pseudonocardiaceae</taxon>
        <taxon>Lentzea</taxon>
    </lineage>
</organism>